<dbReference type="EMBL" id="JBANDC010000007">
    <property type="protein sequence ID" value="MEM4988046.1"/>
    <property type="molecule type" value="Genomic_DNA"/>
</dbReference>
<reference evidence="1 2" key="1">
    <citation type="submission" date="2024-02" db="EMBL/GenBank/DDBJ databases">
        <title>Draft genome sequence of Collimonas sp. strain H4R21, an effective mineral-weathering bacterial strain isolated from the beech rhizosphere.</title>
        <authorList>
            <person name="Morin E."/>
            <person name="Uroz S."/>
            <person name="Leveau J.H.J."/>
            <person name="Kumar R."/>
            <person name="Rey M.W."/>
            <person name="Pham J."/>
        </authorList>
    </citation>
    <scope>NUCLEOTIDE SEQUENCE [LARGE SCALE GENOMIC DNA]</scope>
    <source>
        <strain evidence="1 2">H4R21</strain>
    </source>
</reference>
<dbReference type="Proteomes" id="UP001495910">
    <property type="component" value="Unassembled WGS sequence"/>
</dbReference>
<dbReference type="RefSeq" id="WP_342829536.1">
    <property type="nucleotide sequence ID" value="NZ_JBANDC010000007.1"/>
</dbReference>
<keyword evidence="2" id="KW-1185">Reference proteome</keyword>
<evidence type="ECO:0000313" key="1">
    <source>
        <dbReference type="EMBL" id="MEM4988046.1"/>
    </source>
</evidence>
<evidence type="ECO:0000313" key="2">
    <source>
        <dbReference type="Proteomes" id="UP001495910"/>
    </source>
</evidence>
<gene>
    <name evidence="1" type="ORF">V8G57_11675</name>
</gene>
<sequence>MSNPMTDPVQAMLAQSALKNTQFTNLSRYYGVETVTLVLPQGKMISCLKRRFLPGADQFQLLEEHTVRQGERLDNIAARYLGDPELFWRICDANSAMRPEELTETLARVLRITLPEGVAGVAL</sequence>
<protein>
    <submittedName>
        <fullName evidence="1">LysM domain-containing protein</fullName>
    </submittedName>
</protein>
<accession>A0ABU9PVN9</accession>
<comment type="caution">
    <text evidence="1">The sequence shown here is derived from an EMBL/GenBank/DDBJ whole genome shotgun (WGS) entry which is preliminary data.</text>
</comment>
<organism evidence="1 2">
    <name type="scientific">Collimonas rhizosphaerae</name>
    <dbReference type="NCBI Taxonomy" id="3126357"/>
    <lineage>
        <taxon>Bacteria</taxon>
        <taxon>Pseudomonadati</taxon>
        <taxon>Pseudomonadota</taxon>
        <taxon>Betaproteobacteria</taxon>
        <taxon>Burkholderiales</taxon>
        <taxon>Oxalobacteraceae</taxon>
        <taxon>Collimonas</taxon>
    </lineage>
</organism>
<proteinExistence type="predicted"/>
<name>A0ABU9PVN9_9BURK</name>